<feature type="transmembrane region" description="Helical" evidence="5">
    <location>
        <begin position="300"/>
        <end position="317"/>
    </location>
</feature>
<evidence type="ECO:0000256" key="3">
    <source>
        <dbReference type="ARBA" id="ARBA00022989"/>
    </source>
</evidence>
<dbReference type="AlphaFoldDB" id="A0A2V1DP60"/>
<dbReference type="OrthoDB" id="434972at2759"/>
<feature type="transmembrane region" description="Helical" evidence="5">
    <location>
        <begin position="53"/>
        <end position="73"/>
    </location>
</feature>
<gene>
    <name evidence="6" type="ORF">DM02DRAFT_593889</name>
</gene>
<dbReference type="Pfam" id="PF01040">
    <property type="entry name" value="UbiA"/>
    <property type="match status" value="1"/>
</dbReference>
<evidence type="ECO:0000256" key="4">
    <source>
        <dbReference type="ARBA" id="ARBA00023136"/>
    </source>
</evidence>
<comment type="subcellular location">
    <subcellularLocation>
        <location evidence="1">Membrane</location>
        <topology evidence="1">Multi-pass membrane protein</topology>
    </subcellularLocation>
</comment>
<dbReference type="GO" id="GO:0016020">
    <property type="term" value="C:membrane"/>
    <property type="evidence" value="ECO:0007669"/>
    <property type="project" value="UniProtKB-SubCell"/>
</dbReference>
<name>A0A2V1DP60_9PLEO</name>
<dbReference type="CDD" id="cd13965">
    <property type="entry name" value="PT_UbiA_3"/>
    <property type="match status" value="1"/>
</dbReference>
<feature type="transmembrane region" description="Helical" evidence="5">
    <location>
        <begin position="158"/>
        <end position="181"/>
    </location>
</feature>
<evidence type="ECO:0000313" key="6">
    <source>
        <dbReference type="EMBL" id="PVH99745.1"/>
    </source>
</evidence>
<dbReference type="PANTHER" id="PTHR42723:SF1">
    <property type="entry name" value="CHLOROPHYLL SYNTHASE, CHLOROPLASTIC"/>
    <property type="match status" value="1"/>
</dbReference>
<keyword evidence="2 5" id="KW-0812">Transmembrane</keyword>
<keyword evidence="3 5" id="KW-1133">Transmembrane helix</keyword>
<feature type="transmembrane region" description="Helical" evidence="5">
    <location>
        <begin position="21"/>
        <end position="41"/>
    </location>
</feature>
<feature type="transmembrane region" description="Helical" evidence="5">
    <location>
        <begin position="269"/>
        <end position="288"/>
    </location>
</feature>
<dbReference type="InterPro" id="IPR000537">
    <property type="entry name" value="UbiA_prenyltransferase"/>
</dbReference>
<protein>
    <recommendedName>
        <fullName evidence="8">UbiA prenyltransferase</fullName>
    </recommendedName>
</protein>
<feature type="transmembrane region" description="Helical" evidence="5">
    <location>
        <begin position="111"/>
        <end position="138"/>
    </location>
</feature>
<evidence type="ECO:0000256" key="1">
    <source>
        <dbReference type="ARBA" id="ARBA00004141"/>
    </source>
</evidence>
<dbReference type="PANTHER" id="PTHR42723">
    <property type="entry name" value="CHLOROPHYLL SYNTHASE"/>
    <property type="match status" value="1"/>
</dbReference>
<keyword evidence="4 5" id="KW-0472">Membrane</keyword>
<dbReference type="EMBL" id="KZ805386">
    <property type="protein sequence ID" value="PVH99745.1"/>
    <property type="molecule type" value="Genomic_DNA"/>
</dbReference>
<dbReference type="Proteomes" id="UP000244855">
    <property type="component" value="Unassembled WGS sequence"/>
</dbReference>
<dbReference type="InterPro" id="IPR050475">
    <property type="entry name" value="Prenyltransferase_related"/>
</dbReference>
<feature type="transmembrane region" description="Helical" evidence="5">
    <location>
        <begin position="202"/>
        <end position="220"/>
    </location>
</feature>
<organism evidence="6 7">
    <name type="scientific">Periconia macrospinosa</name>
    <dbReference type="NCBI Taxonomy" id="97972"/>
    <lineage>
        <taxon>Eukaryota</taxon>
        <taxon>Fungi</taxon>
        <taxon>Dikarya</taxon>
        <taxon>Ascomycota</taxon>
        <taxon>Pezizomycotina</taxon>
        <taxon>Dothideomycetes</taxon>
        <taxon>Pleosporomycetidae</taxon>
        <taxon>Pleosporales</taxon>
        <taxon>Massarineae</taxon>
        <taxon>Periconiaceae</taxon>
        <taxon>Periconia</taxon>
    </lineage>
</organism>
<dbReference type="GO" id="GO:0016765">
    <property type="term" value="F:transferase activity, transferring alkyl or aryl (other than methyl) groups"/>
    <property type="evidence" value="ECO:0007669"/>
    <property type="project" value="InterPro"/>
</dbReference>
<sequence>MSAVPSLLYTLYLMTYSDIKSILLPQTLFGISNALAAPVFGVDSRTIPQPASILSRLPLTALWVWINLLLFTIENQRQTSSIEEDKLNKPWRPIPAGRITQSQMESWRLRVYCAAFAVSYWIGGLVQCVALMVSGYAYNNVGGGSKSALARNLINSLGYISFSTGAMEVALGKTIFGLPCLSLTEMKHSFTLFRASPTECALLHQWFAVLICILFCTTHAQDMEDQPGDAVRGRRTVPLVIGDLPARVSICSSVGLCSALCSWFWSPGAWVSGFVVGLAAVVGLRTMVFRSVRADKKTFLIWNAWLSSLYLLPFWTWCAGGL</sequence>
<evidence type="ECO:0000256" key="5">
    <source>
        <dbReference type="SAM" id="Phobius"/>
    </source>
</evidence>
<evidence type="ECO:0000256" key="2">
    <source>
        <dbReference type="ARBA" id="ARBA00022692"/>
    </source>
</evidence>
<proteinExistence type="predicted"/>
<reference evidence="6 7" key="1">
    <citation type="journal article" date="2018" name="Sci. Rep.">
        <title>Comparative genomics provides insights into the lifestyle and reveals functional heterogeneity of dark septate endophytic fungi.</title>
        <authorList>
            <person name="Knapp D.G."/>
            <person name="Nemeth J.B."/>
            <person name="Barry K."/>
            <person name="Hainaut M."/>
            <person name="Henrissat B."/>
            <person name="Johnson J."/>
            <person name="Kuo A."/>
            <person name="Lim J.H.P."/>
            <person name="Lipzen A."/>
            <person name="Nolan M."/>
            <person name="Ohm R.A."/>
            <person name="Tamas L."/>
            <person name="Grigoriev I.V."/>
            <person name="Spatafora J.W."/>
            <person name="Nagy L.G."/>
            <person name="Kovacs G.M."/>
        </authorList>
    </citation>
    <scope>NUCLEOTIDE SEQUENCE [LARGE SCALE GENOMIC DNA]</scope>
    <source>
        <strain evidence="6 7">DSE2036</strain>
    </source>
</reference>
<keyword evidence="7" id="KW-1185">Reference proteome</keyword>
<evidence type="ECO:0000313" key="7">
    <source>
        <dbReference type="Proteomes" id="UP000244855"/>
    </source>
</evidence>
<evidence type="ECO:0008006" key="8">
    <source>
        <dbReference type="Google" id="ProtNLM"/>
    </source>
</evidence>
<accession>A0A2V1DP60</accession>